<dbReference type="AlphaFoldDB" id="B8D6M7"/>
<gene>
    <name evidence="1" type="ordered locus">DKAM_1432</name>
</gene>
<protein>
    <submittedName>
        <fullName evidence="1">Uncharacterized protein</fullName>
    </submittedName>
</protein>
<proteinExistence type="predicted"/>
<organism evidence="1 2">
    <name type="scientific">Desulfurococcus amylolyticus (strain DSM 18924 / JCM 16383 / VKM B-2413 / 1221n)</name>
    <name type="common">Desulfurococcus kamchatkensis</name>
    <dbReference type="NCBI Taxonomy" id="490899"/>
    <lineage>
        <taxon>Archaea</taxon>
        <taxon>Thermoproteota</taxon>
        <taxon>Thermoprotei</taxon>
        <taxon>Desulfurococcales</taxon>
        <taxon>Desulfurococcaceae</taxon>
        <taxon>Desulfurococcus</taxon>
    </lineage>
</organism>
<dbReference type="HOGENOM" id="CLU_3210598_0_0_2"/>
<evidence type="ECO:0000313" key="1">
    <source>
        <dbReference type="EMBL" id="ACL11758.1"/>
    </source>
</evidence>
<sequence length="44" mass="5119">MKEAIKRVRELNLCTRPPPIQEADKVLRLPDKDLEDFLGSLKKN</sequence>
<evidence type="ECO:0000313" key="2">
    <source>
        <dbReference type="Proteomes" id="UP000006903"/>
    </source>
</evidence>
<dbReference type="KEGG" id="dka:DKAM_1432"/>
<reference evidence="1 2" key="1">
    <citation type="journal article" date="2009" name="J. Bacteriol.">
        <title>Complete genome sequence of the anaerobic, protein-degrading hyperthermophilic crenarchaeon Desulfurococcus kamchatkensis.</title>
        <authorList>
            <person name="Ravin N.V."/>
            <person name="Mardanov A.V."/>
            <person name="Beletsky A.V."/>
            <person name="Kublanov I.V."/>
            <person name="Kolganova T.V."/>
            <person name="Lebedinsky A.V."/>
            <person name="Chernyh N.A."/>
            <person name="Bonch-Osmolovskaya E.A."/>
            <person name="Skryabin K.G."/>
        </authorList>
    </citation>
    <scope>NUCLEOTIDE SEQUENCE [LARGE SCALE GENOMIC DNA]</scope>
    <source>
        <strain evidence="2">DSM 18924 / JCM 16383 / VKM B-2413 / 1221n</strain>
    </source>
</reference>
<name>B8D6M7_DESA1</name>
<dbReference type="eggNOG" id="arCOG01680">
    <property type="taxonomic scope" value="Archaea"/>
</dbReference>
<dbReference type="EMBL" id="CP001140">
    <property type="protein sequence ID" value="ACL11758.1"/>
    <property type="molecule type" value="Genomic_DNA"/>
</dbReference>
<dbReference type="STRING" id="490899.DKAM_1432"/>
<accession>B8D6M7</accession>
<dbReference type="Proteomes" id="UP000006903">
    <property type="component" value="Chromosome"/>
</dbReference>